<proteinExistence type="inferred from homology"/>
<dbReference type="EMBL" id="CP000975">
    <property type="protein sequence ID" value="ACD82190.1"/>
    <property type="molecule type" value="Genomic_DNA"/>
</dbReference>
<dbReference type="Proteomes" id="UP000009149">
    <property type="component" value="Chromosome"/>
</dbReference>
<sequence>MSRRRENRNLLKTKVMEEELCAYKIDIERYFKRIGYKGERSPCLENLFQIHFAHAKSIPFENLDVLLGKTISLEIQDIEKKLVRDLRGGYCFEQNTLFAHVLSQLGFSFIKLAARVHYKTTKLLPKTHMSLLVQCDGAMWIADVGFGGHGLLFPLLLEDSHETEHFGWKYRVKRFNSLWVIQLWENREWNSLYSFSLEPQEYVDYKMANYYVSTHPDSPFTRSLIVQSLSPGERKILRNKKFSLLSPHSSQLREIKDAYELIEVLNADFGLYFSPTTFFRFEEE</sequence>
<gene>
    <name evidence="3" type="primary">nhoA</name>
    <name evidence="3" type="ordered locus">Minf_0130</name>
</gene>
<dbReference type="eggNOG" id="COG2162">
    <property type="taxonomic scope" value="Bacteria"/>
</dbReference>
<dbReference type="PANTHER" id="PTHR11786:SF0">
    <property type="entry name" value="ARYLAMINE N-ACETYLTRANSFERASE 4-RELATED"/>
    <property type="match status" value="1"/>
</dbReference>
<dbReference type="Pfam" id="PF00797">
    <property type="entry name" value="Acetyltransf_2"/>
    <property type="match status" value="1"/>
</dbReference>
<name>B3DX50_METI4</name>
<dbReference type="PRINTS" id="PR01543">
    <property type="entry name" value="ANATRNSFRASE"/>
</dbReference>
<dbReference type="InterPro" id="IPR001447">
    <property type="entry name" value="Arylamine_N-AcTrfase"/>
</dbReference>
<dbReference type="KEGG" id="min:Minf_0130"/>
<accession>B3DX50</accession>
<evidence type="ECO:0000313" key="4">
    <source>
        <dbReference type="Proteomes" id="UP000009149"/>
    </source>
</evidence>
<comment type="similarity">
    <text evidence="1 2">Belongs to the arylamine N-acetyltransferase family.</text>
</comment>
<dbReference type="InterPro" id="IPR038765">
    <property type="entry name" value="Papain-like_cys_pep_sf"/>
</dbReference>
<reference evidence="3 4" key="1">
    <citation type="journal article" date="2008" name="Biol. Direct">
        <title>Complete genome sequence of the extremely acidophilic methanotroph isolate V4, Methylacidiphilum infernorum, a representative of the bacterial phylum Verrucomicrobia.</title>
        <authorList>
            <person name="Hou S."/>
            <person name="Makarova K.S."/>
            <person name="Saw J.H."/>
            <person name="Senin P."/>
            <person name="Ly B.V."/>
            <person name="Zhou Z."/>
            <person name="Ren Y."/>
            <person name="Wang J."/>
            <person name="Galperin M.Y."/>
            <person name="Omelchenko M.V."/>
            <person name="Wolf Y.I."/>
            <person name="Yutin N."/>
            <person name="Koonin E.V."/>
            <person name="Stott M.B."/>
            <person name="Mountain B.W."/>
            <person name="Crowe M.A."/>
            <person name="Smirnova A.V."/>
            <person name="Dunfield P.F."/>
            <person name="Feng L."/>
            <person name="Wang L."/>
            <person name="Alam M."/>
        </authorList>
    </citation>
    <scope>NUCLEOTIDE SEQUENCE [LARGE SCALE GENOMIC DNA]</scope>
    <source>
        <strain evidence="4">Isolate V4</strain>
    </source>
</reference>
<dbReference type="Gene3D" id="2.40.128.150">
    <property type="entry name" value="Cysteine proteinases"/>
    <property type="match status" value="1"/>
</dbReference>
<keyword evidence="3" id="KW-0808">Transferase</keyword>
<organism evidence="3 4">
    <name type="scientific">Methylacidiphilum infernorum (isolate V4)</name>
    <name type="common">Methylokorus infernorum (strain V4)</name>
    <dbReference type="NCBI Taxonomy" id="481448"/>
    <lineage>
        <taxon>Bacteria</taxon>
        <taxon>Pseudomonadati</taxon>
        <taxon>Verrucomicrobiota</taxon>
        <taxon>Methylacidiphilae</taxon>
        <taxon>Methylacidiphilales</taxon>
        <taxon>Methylacidiphilaceae</taxon>
        <taxon>Methylacidiphilum (ex Ratnadevi et al. 2023)</taxon>
    </lineage>
</organism>
<evidence type="ECO:0000256" key="1">
    <source>
        <dbReference type="ARBA" id="ARBA00006547"/>
    </source>
</evidence>
<dbReference type="AlphaFoldDB" id="B3DX50"/>
<dbReference type="PANTHER" id="PTHR11786">
    <property type="entry name" value="N-HYDROXYARYLAMINE O-ACETYLTRANSFERASE"/>
    <property type="match status" value="1"/>
</dbReference>
<dbReference type="Gene3D" id="3.30.2140.10">
    <property type="entry name" value="Arylamine N-acetyltransferase"/>
    <property type="match status" value="1"/>
</dbReference>
<dbReference type="STRING" id="481448.Minf_0130"/>
<evidence type="ECO:0000313" key="3">
    <source>
        <dbReference type="EMBL" id="ACD82190.1"/>
    </source>
</evidence>
<dbReference type="SUPFAM" id="SSF54001">
    <property type="entry name" value="Cysteine proteinases"/>
    <property type="match status" value="1"/>
</dbReference>
<dbReference type="GO" id="GO:0016407">
    <property type="term" value="F:acetyltransferase activity"/>
    <property type="evidence" value="ECO:0007669"/>
    <property type="project" value="InterPro"/>
</dbReference>
<evidence type="ECO:0000256" key="2">
    <source>
        <dbReference type="RuleBase" id="RU003452"/>
    </source>
</evidence>
<protein>
    <submittedName>
        <fullName evidence="3">Arylamine N-acetyltransferase</fullName>
    </submittedName>
</protein>
<dbReference type="HOGENOM" id="CLU_049918_1_1_0"/>